<proteinExistence type="predicted"/>
<keyword evidence="3" id="KW-1185">Reference proteome</keyword>
<dbReference type="EMBL" id="AFBI03000151">
    <property type="protein sequence ID" value="EJW01483.1"/>
    <property type="molecule type" value="Genomic_DNA"/>
</dbReference>
<dbReference type="InParanoid" id="J8ZP48"/>
<accession>J8ZP48</accession>
<reference evidence="3" key="2">
    <citation type="submission" date="2015-07" db="EMBL/GenBank/DDBJ databases">
        <title>Contrasting host-pathogen interactions and genome evolution in two generalist and specialist microsporidian pathogens of mosquitoes.</title>
        <authorList>
            <consortium name="The Broad Institute Genomics Platform"/>
            <consortium name="The Broad Institute Genome Sequencing Center for Infectious Disease"/>
            <person name="Cuomo C.A."/>
            <person name="Sanscrainte N.D."/>
            <person name="Goldberg J.M."/>
            <person name="Heiman D."/>
            <person name="Young S."/>
            <person name="Zeng Q."/>
            <person name="Becnel J.J."/>
            <person name="Birren B.W."/>
        </authorList>
    </citation>
    <scope>NUCLEOTIDE SEQUENCE [LARGE SCALE GENOMIC DNA]</scope>
    <source>
        <strain evidence="3">USNM 41457</strain>
    </source>
</reference>
<protein>
    <submittedName>
        <fullName evidence="2">Uncharacterized protein</fullName>
    </submittedName>
</protein>
<feature type="region of interest" description="Disordered" evidence="1">
    <location>
        <begin position="296"/>
        <end position="473"/>
    </location>
</feature>
<feature type="region of interest" description="Disordered" evidence="1">
    <location>
        <begin position="810"/>
        <end position="924"/>
    </location>
</feature>
<comment type="caution">
    <text evidence="2">The sequence shown here is derived from an EMBL/GenBank/DDBJ whole genome shotgun (WGS) entry which is preliminary data.</text>
</comment>
<evidence type="ECO:0000313" key="2">
    <source>
        <dbReference type="EMBL" id="EJW01483.1"/>
    </source>
</evidence>
<feature type="compositionally biased region" description="Low complexity" evidence="1">
    <location>
        <begin position="353"/>
        <end position="473"/>
    </location>
</feature>
<feature type="compositionally biased region" description="Low complexity" evidence="1">
    <location>
        <begin position="330"/>
        <end position="340"/>
    </location>
</feature>
<dbReference type="VEuPathDB" id="MicrosporidiaDB:EDEG_03935"/>
<feature type="compositionally biased region" description="Basic and acidic residues" evidence="1">
    <location>
        <begin position="308"/>
        <end position="317"/>
    </location>
</feature>
<feature type="region of interest" description="Disordered" evidence="1">
    <location>
        <begin position="96"/>
        <end position="116"/>
    </location>
</feature>
<feature type="compositionally biased region" description="Polar residues" evidence="1">
    <location>
        <begin position="320"/>
        <end position="329"/>
    </location>
</feature>
<gene>
    <name evidence="2" type="ORF">EDEG_03935</name>
</gene>
<evidence type="ECO:0000313" key="3">
    <source>
        <dbReference type="Proteomes" id="UP000003163"/>
    </source>
</evidence>
<dbReference type="AlphaFoldDB" id="J8ZP48"/>
<evidence type="ECO:0000256" key="1">
    <source>
        <dbReference type="SAM" id="MobiDB-lite"/>
    </source>
</evidence>
<sequence length="1227" mass="140586">MILFKIETDKYYPVNKKLLLINNFKISEEINFNLRINDQPGLQIKLYATDFSMIFSDSGYEILNLNTAKPIKFSIALLDSFKSKVKDINLKENKLPQNKKKNKNNTECKPSINVEKEDEEERVRSLLSFNIEDNDEIDPQKYVILDHINSQIKIVSNSITNNESICINNKDKTETSEEEFMEDSYSDNKVEKSDFNDTILDNFDQEAIFYDLHKIAQSIKYITSAKVKLNDVFSDCVAGNAALSIVRYFMPALSNEPFIDLREKCGIFDLNLKYGIASIDNCDMFVDFEVSYAPKTSKDKNKSKKSANNKENKKVDAISDSDSNIHPTQIINNLKYNNNKKNIREKFDNKFDNNTNTSSNLQNSTNKNNQNNNNNNNSVSSNNNNNSSSSSNQNNNNNNSSNKSNQNNNNSSSNQSKNNQNNNNNNNSVSSNNNNSSSSSNQNNNNNSSSNQSKNNNNNNTNNNNNNSNSNQSVAAMNLPVKGEGLRFVFPEFFIYADELDNINFGLNSSEIKISTSKKYISSTMKKYSIKLRFKSTLLSKSEIKLNTYINSQIISTQILMPPSWTAFVKDIFHYNKSELGNLSENHKELLQKIISQNENPGMFNSLIHSFVSLATRSCSFFFCTVGEYLLSSYLTKSMLYLARVSGCVTEKNVSIAKSLIKTLSIIKAKYFKDKNTYLNVKTDISGQNIDTDDNKTTGKFCHLDFRNFKYSKNNNGSQNIAFNIDMTKFNNFTASFGKIFSKFDFISLPQFVRLNINLACQNFLKVISEGEDAIAIHLDSFQINNQLLEINYSKVGKNIHGLYDHNNINNQNIPQDNNNSSSTDIGNQNNNNNQNIIQDNNNNINSSTDIGNQNNNNNQNIIQDNNNNINSSTNNGNQKNNNNNQNIIQDNNNNNIGNQNNHQNNNNQNIIQDNNNNNIGNQNNQYRYVDESKKMCATVKIRIFQNSKKFINSYSAIKSPIFELIKLFSPKKDSTNTQNTETETHENPKFKCYLTFILRNYLYLTYDIPFTYKIHSERDLFIYAEIPNEIYASYRLKKTSKNGKFEILVSCTSPNSRNAQQVSSFKQTMSQISNWQTRGIKQAKIYITNDFGDTFYFNKQTDIIIHKGAASLIYSFMTWPHFLNMESLFLKNHSQYNIKILKILEIHENIRVNYNEFAYLDSKVINYMDNSLCNNIYPGSLGISQHQEYMEQNQNFTNNNNNTGSSITEIIRAFINEYQYCLFSFI</sequence>
<reference evidence="2 3" key="1">
    <citation type="submission" date="2011-08" db="EMBL/GenBank/DDBJ databases">
        <authorList>
            <person name="Liu Z.J."/>
            <person name="Shi F.L."/>
            <person name="Lu J.Q."/>
            <person name="Li M."/>
            <person name="Wang Z.L."/>
        </authorList>
    </citation>
    <scope>NUCLEOTIDE SEQUENCE [LARGE SCALE GENOMIC DNA]</scope>
    <source>
        <strain evidence="2 3">USNM 41457</strain>
    </source>
</reference>
<dbReference type="Proteomes" id="UP000003163">
    <property type="component" value="Unassembled WGS sequence"/>
</dbReference>
<name>J8ZP48_EDHAE</name>
<organism evidence="2 3">
    <name type="scientific">Edhazardia aedis (strain USNM 41457)</name>
    <name type="common">Microsporidian parasite</name>
    <dbReference type="NCBI Taxonomy" id="1003232"/>
    <lineage>
        <taxon>Eukaryota</taxon>
        <taxon>Fungi</taxon>
        <taxon>Fungi incertae sedis</taxon>
        <taxon>Microsporidia</taxon>
        <taxon>Edhazardia</taxon>
    </lineage>
</organism>
<dbReference type="HOGENOM" id="CLU_268063_0_0_1"/>
<feature type="compositionally biased region" description="Basic and acidic residues" evidence="1">
    <location>
        <begin position="342"/>
        <end position="351"/>
    </location>
</feature>